<dbReference type="AlphaFoldDB" id="A0A0X3NYK3"/>
<dbReference type="GO" id="GO:0005524">
    <property type="term" value="F:ATP binding"/>
    <property type="evidence" value="ECO:0007669"/>
    <property type="project" value="UniProtKB-UniRule"/>
</dbReference>
<evidence type="ECO:0000259" key="8">
    <source>
        <dbReference type="PROSITE" id="PS50011"/>
    </source>
</evidence>
<evidence type="ECO:0000313" key="9">
    <source>
        <dbReference type="EMBL" id="JAP44844.1"/>
    </source>
</evidence>
<dbReference type="PROSITE" id="PS50011">
    <property type="entry name" value="PROTEIN_KINASE_DOM"/>
    <property type="match status" value="1"/>
</dbReference>
<feature type="binding site" evidence="6">
    <location>
        <position position="128"/>
    </location>
    <ligand>
        <name>ATP</name>
        <dbReference type="ChEBI" id="CHEBI:30616"/>
    </ligand>
</feature>
<evidence type="ECO:0000256" key="3">
    <source>
        <dbReference type="ARBA" id="ARBA00022741"/>
    </source>
</evidence>
<dbReference type="EMBL" id="GEEE01018381">
    <property type="protein sequence ID" value="JAP44844.1"/>
    <property type="molecule type" value="Transcribed_RNA"/>
</dbReference>
<keyword evidence="5 6" id="KW-0067">ATP-binding</keyword>
<keyword evidence="3 6" id="KW-0547">Nucleotide-binding</keyword>
<dbReference type="GO" id="GO:0005856">
    <property type="term" value="C:cytoskeleton"/>
    <property type="evidence" value="ECO:0007669"/>
    <property type="project" value="TreeGrafter"/>
</dbReference>
<dbReference type="PANTHER" id="PTHR24058">
    <property type="entry name" value="DUAL SPECIFICITY PROTEIN KINASE"/>
    <property type="match status" value="1"/>
</dbReference>
<keyword evidence="1" id="KW-0723">Serine/threonine-protein kinase</keyword>
<dbReference type="GO" id="GO:0005737">
    <property type="term" value="C:cytoplasm"/>
    <property type="evidence" value="ECO:0007669"/>
    <property type="project" value="TreeGrafter"/>
</dbReference>
<feature type="non-terminal residue" evidence="9">
    <location>
        <position position="155"/>
    </location>
</feature>
<dbReference type="InterPro" id="IPR050494">
    <property type="entry name" value="Ser_Thr_dual-spec_kinase"/>
</dbReference>
<evidence type="ECO:0000256" key="6">
    <source>
        <dbReference type="PROSITE-ProRule" id="PRU10141"/>
    </source>
</evidence>
<feature type="domain" description="Protein kinase" evidence="8">
    <location>
        <begin position="99"/>
        <end position="155"/>
    </location>
</feature>
<sequence>MTFTPSKPPSVNGRQSTDDRCTPAKPTIYKASELLKNNRVSLSSLDKAELTSNPSVYYYGQNMKKDITRRLQTRTFTDRKAAKDSAYNVIPHNHIAFRYEVLRSLGQGSFGNVVFAFDHKEQRHVAVKVVRSDIRFTNQAHEEINILERLRRFNP</sequence>
<dbReference type="PROSITE" id="PS00107">
    <property type="entry name" value="PROTEIN_KINASE_ATP"/>
    <property type="match status" value="1"/>
</dbReference>
<evidence type="ECO:0000256" key="4">
    <source>
        <dbReference type="ARBA" id="ARBA00022777"/>
    </source>
</evidence>
<dbReference type="GO" id="GO:0004674">
    <property type="term" value="F:protein serine/threonine kinase activity"/>
    <property type="evidence" value="ECO:0007669"/>
    <property type="project" value="UniProtKB-KW"/>
</dbReference>
<evidence type="ECO:0000256" key="7">
    <source>
        <dbReference type="SAM" id="MobiDB-lite"/>
    </source>
</evidence>
<evidence type="ECO:0000256" key="1">
    <source>
        <dbReference type="ARBA" id="ARBA00022527"/>
    </source>
</evidence>
<dbReference type="Gene3D" id="3.30.200.20">
    <property type="entry name" value="Phosphorylase Kinase, domain 1"/>
    <property type="match status" value="1"/>
</dbReference>
<proteinExistence type="predicted"/>
<dbReference type="SUPFAM" id="SSF56112">
    <property type="entry name" value="Protein kinase-like (PK-like)"/>
    <property type="match status" value="1"/>
</dbReference>
<dbReference type="InterPro" id="IPR000719">
    <property type="entry name" value="Prot_kinase_dom"/>
</dbReference>
<reference evidence="9" key="1">
    <citation type="submission" date="2016-01" db="EMBL/GenBank/DDBJ databases">
        <title>Reference transcriptome for the parasite Schistocephalus solidus: insights into the molecular evolution of parasitism.</title>
        <authorList>
            <person name="Hebert F.O."/>
            <person name="Grambauer S."/>
            <person name="Barber I."/>
            <person name="Landry C.R."/>
            <person name="Aubin-Horth N."/>
        </authorList>
    </citation>
    <scope>NUCLEOTIDE SEQUENCE</scope>
</reference>
<dbReference type="InterPro" id="IPR011009">
    <property type="entry name" value="Kinase-like_dom_sf"/>
</dbReference>
<organism evidence="9">
    <name type="scientific">Schistocephalus solidus</name>
    <name type="common">Tapeworm</name>
    <dbReference type="NCBI Taxonomy" id="70667"/>
    <lineage>
        <taxon>Eukaryota</taxon>
        <taxon>Metazoa</taxon>
        <taxon>Spiralia</taxon>
        <taxon>Lophotrochozoa</taxon>
        <taxon>Platyhelminthes</taxon>
        <taxon>Cestoda</taxon>
        <taxon>Eucestoda</taxon>
        <taxon>Diphyllobothriidea</taxon>
        <taxon>Diphyllobothriidae</taxon>
        <taxon>Schistocephalus</taxon>
    </lineage>
</organism>
<dbReference type="InterPro" id="IPR017441">
    <property type="entry name" value="Protein_kinase_ATP_BS"/>
</dbReference>
<protein>
    <recommendedName>
        <fullName evidence="8">Protein kinase domain-containing protein</fullName>
    </recommendedName>
</protein>
<gene>
    <name evidence="9" type="ORF">TR157454</name>
</gene>
<name>A0A0X3NYK3_SCHSO</name>
<dbReference type="GO" id="GO:0005634">
    <property type="term" value="C:nucleus"/>
    <property type="evidence" value="ECO:0007669"/>
    <property type="project" value="TreeGrafter"/>
</dbReference>
<keyword evidence="2" id="KW-0808">Transferase</keyword>
<dbReference type="PANTHER" id="PTHR24058:SF112">
    <property type="entry name" value="DUAL SPECIFICITY TYROSINE-PHOSPHORYLATION-REGULATED KINASE 3 HOMOLOG-RELATED"/>
    <property type="match status" value="1"/>
</dbReference>
<evidence type="ECO:0000256" key="5">
    <source>
        <dbReference type="ARBA" id="ARBA00022840"/>
    </source>
</evidence>
<evidence type="ECO:0000256" key="2">
    <source>
        <dbReference type="ARBA" id="ARBA00022679"/>
    </source>
</evidence>
<accession>A0A0X3NYK3</accession>
<feature type="region of interest" description="Disordered" evidence="7">
    <location>
        <begin position="1"/>
        <end position="23"/>
    </location>
</feature>
<keyword evidence="4" id="KW-0418">Kinase</keyword>